<name>A0A448YVH1_9STRA</name>
<dbReference type="Proteomes" id="UP000291116">
    <property type="component" value="Unassembled WGS sequence"/>
</dbReference>
<feature type="region of interest" description="Disordered" evidence="1">
    <location>
        <begin position="68"/>
        <end position="97"/>
    </location>
</feature>
<proteinExistence type="predicted"/>
<dbReference type="EMBL" id="CAACVS010000009">
    <property type="protein sequence ID" value="VEU33796.1"/>
    <property type="molecule type" value="Genomic_DNA"/>
</dbReference>
<accession>A0A448YVH1</accession>
<feature type="region of interest" description="Disordered" evidence="1">
    <location>
        <begin position="114"/>
        <end position="134"/>
    </location>
</feature>
<evidence type="ECO:0000256" key="2">
    <source>
        <dbReference type="SAM" id="Phobius"/>
    </source>
</evidence>
<evidence type="ECO:0000313" key="4">
    <source>
        <dbReference type="Proteomes" id="UP000291116"/>
    </source>
</evidence>
<feature type="compositionally biased region" description="Gly residues" evidence="1">
    <location>
        <begin position="154"/>
        <end position="172"/>
    </location>
</feature>
<sequence>MENDPGSASASYGGMPHPTARALAEVGVVTGLFLLAIGCMACALHRRPRNGGGDRCCRRILRRGSSASGRLFGDGGDNDDDGESYIDDEETGRAPSPHVFDTLHELVFFLGRAGDGGGGRPPPTGIVAGSGEAEGRRVPAGLDRIFPDLLEAPGGAGGGDPQAPGGAEGGNGLREPLL</sequence>
<feature type="compositionally biased region" description="Acidic residues" evidence="1">
    <location>
        <begin position="76"/>
        <end position="90"/>
    </location>
</feature>
<gene>
    <name evidence="3" type="ORF">PSNMU_V1.4_AUG-EV-PASAV3_0004860</name>
</gene>
<evidence type="ECO:0000313" key="3">
    <source>
        <dbReference type="EMBL" id="VEU33796.1"/>
    </source>
</evidence>
<keyword evidence="2" id="KW-1133">Transmembrane helix</keyword>
<feature type="region of interest" description="Disordered" evidence="1">
    <location>
        <begin position="149"/>
        <end position="178"/>
    </location>
</feature>
<keyword evidence="2" id="KW-0812">Transmembrane</keyword>
<keyword evidence="2" id="KW-0472">Membrane</keyword>
<feature type="transmembrane region" description="Helical" evidence="2">
    <location>
        <begin position="20"/>
        <end position="44"/>
    </location>
</feature>
<protein>
    <submittedName>
        <fullName evidence="3">Uncharacterized protein</fullName>
    </submittedName>
</protein>
<dbReference type="AlphaFoldDB" id="A0A448YVH1"/>
<keyword evidence="4" id="KW-1185">Reference proteome</keyword>
<evidence type="ECO:0000256" key="1">
    <source>
        <dbReference type="SAM" id="MobiDB-lite"/>
    </source>
</evidence>
<reference evidence="3 4" key="1">
    <citation type="submission" date="2019-01" db="EMBL/GenBank/DDBJ databases">
        <authorList>
            <person name="Ferrante I. M."/>
        </authorList>
    </citation>
    <scope>NUCLEOTIDE SEQUENCE [LARGE SCALE GENOMIC DNA]</scope>
    <source>
        <strain evidence="3 4">B856</strain>
    </source>
</reference>
<organism evidence="3 4">
    <name type="scientific">Pseudo-nitzschia multistriata</name>
    <dbReference type="NCBI Taxonomy" id="183589"/>
    <lineage>
        <taxon>Eukaryota</taxon>
        <taxon>Sar</taxon>
        <taxon>Stramenopiles</taxon>
        <taxon>Ochrophyta</taxon>
        <taxon>Bacillariophyta</taxon>
        <taxon>Bacillariophyceae</taxon>
        <taxon>Bacillariophycidae</taxon>
        <taxon>Bacillariales</taxon>
        <taxon>Bacillariaceae</taxon>
        <taxon>Pseudo-nitzschia</taxon>
    </lineage>
</organism>